<dbReference type="EMBL" id="SSOB01000011">
    <property type="protein sequence ID" value="THF80377.1"/>
    <property type="molecule type" value="Genomic_DNA"/>
</dbReference>
<accession>A0A4S4C008</accession>
<feature type="domain" description="Ricin B lectin" evidence="2">
    <location>
        <begin position="545"/>
        <end position="682"/>
    </location>
</feature>
<dbReference type="PROSITE" id="PS50231">
    <property type="entry name" value="RICIN_B_LECTIN"/>
    <property type="match status" value="2"/>
</dbReference>
<sequence>MYRMKRLRTLGATWLCLMLTLVFAASAAAESGPTQWSPSVVVNNIPQYTDMGADSKNVLPGKYGSQYGRLLMLDNGDWLASYTIYDNNGYKYDSNGGNKLQLSRSTDHGQSWTVLATIADPGRDLDNAQMVQLDDGTILLACRSVIWQQSYKLDVYKSANNGASWSYLSTIDENSGAAGSLGNPDKGVYEPHMYVLDNGDVGVMYANEKHVTESPAYSQIISLKVSANDGASWGTEIWAAWAPGDSNARPGMPVWTKMNNGEYMLVFEVCGVDDCNVHYQTSSDGTTWSGGLGTLIPLQRGAPYVAQLSDNRLAIVSNTHNVSFSDDYGATWYVDDTAPYGSLFGGYDNLWASIYETGTNEIAVMTSAGRSAYNEYTEGHNVQIRLGTYDAVSTGIVSGAYYKITAQHSGKNLDVDAGSGADGAKVQQWENNDLPPQIWQFVAAGGGYYKIVNKQSGKLLEVSGGSVTPGASVTQWSDIGSDRQLWKAEHVGGGNYRIQNKLSGLNLDVTAGSTANGAVAEQWTENGDRPQRWKLVPVEGGIVSGATYKLTNQQSGLVMDVAGGSLANGANVQQEADNGSASQRWIIEDMGDGSYKLTNAQSGKCLDVDAGSGVPGANVQQWEDNGLPPERWIIEYTGSGYYKLTNAQSGLALDVAGGSMSAGGNIQQYTDNGLPPQRWELELQ</sequence>
<dbReference type="SUPFAM" id="SSF50370">
    <property type="entry name" value="Ricin B-like lectins"/>
    <property type="match status" value="2"/>
</dbReference>
<dbReference type="PANTHER" id="PTHR38792:SF3">
    <property type="entry name" value="BNR_ASP-BOX REPEAT DOMAIN PROTEIN (AFU_ORTHOLOGUE AFUA_7G06430)-RELATED"/>
    <property type="match status" value="1"/>
</dbReference>
<dbReference type="CDD" id="cd00161">
    <property type="entry name" value="beta-trefoil_Ricin-like"/>
    <property type="match status" value="2"/>
</dbReference>
<evidence type="ECO:0000259" key="2">
    <source>
        <dbReference type="SMART" id="SM00458"/>
    </source>
</evidence>
<name>A0A4S4C008_9BACL</name>
<dbReference type="InterPro" id="IPR000772">
    <property type="entry name" value="Ricin_B_lectin"/>
</dbReference>
<dbReference type="PANTHER" id="PTHR38792">
    <property type="entry name" value="BNR/ASP-BOX REPEAT DOMAIN PROTEIN (AFU_ORTHOLOGUE AFUA_7G06430)-RELATED"/>
    <property type="match status" value="1"/>
</dbReference>
<dbReference type="SMART" id="SM00458">
    <property type="entry name" value="RICIN"/>
    <property type="match status" value="2"/>
</dbReference>
<protein>
    <recommendedName>
        <fullName evidence="2">Ricin B lectin domain-containing protein</fullName>
    </recommendedName>
</protein>
<dbReference type="Gene3D" id="2.80.10.50">
    <property type="match status" value="4"/>
</dbReference>
<dbReference type="InterPro" id="IPR035992">
    <property type="entry name" value="Ricin_B-like_lectins"/>
</dbReference>
<feature type="domain" description="Ricin B lectin" evidence="2">
    <location>
        <begin position="399"/>
        <end position="536"/>
    </location>
</feature>
<keyword evidence="4" id="KW-1185">Reference proteome</keyword>
<evidence type="ECO:0000313" key="3">
    <source>
        <dbReference type="EMBL" id="THF80377.1"/>
    </source>
</evidence>
<dbReference type="SUPFAM" id="SSF50939">
    <property type="entry name" value="Sialidases"/>
    <property type="match status" value="1"/>
</dbReference>
<dbReference type="Gene3D" id="2.120.10.10">
    <property type="match status" value="1"/>
</dbReference>
<gene>
    <name evidence="3" type="ORF">E6C55_10880</name>
</gene>
<dbReference type="AlphaFoldDB" id="A0A4S4C008"/>
<feature type="signal peptide" evidence="1">
    <location>
        <begin position="1"/>
        <end position="27"/>
    </location>
</feature>
<keyword evidence="1" id="KW-0732">Signal</keyword>
<dbReference type="Proteomes" id="UP000310636">
    <property type="component" value="Unassembled WGS sequence"/>
</dbReference>
<dbReference type="Pfam" id="PF14200">
    <property type="entry name" value="RicinB_lectin_2"/>
    <property type="match status" value="4"/>
</dbReference>
<proteinExistence type="predicted"/>
<feature type="chain" id="PRO_5039444931" description="Ricin B lectin domain-containing protein" evidence="1">
    <location>
        <begin position="28"/>
        <end position="684"/>
    </location>
</feature>
<dbReference type="CDD" id="cd15482">
    <property type="entry name" value="Sialidase_non-viral"/>
    <property type="match status" value="1"/>
</dbReference>
<organism evidence="3 4">
    <name type="scientific">Cohnella fermenti</name>
    <dbReference type="NCBI Taxonomy" id="2565925"/>
    <lineage>
        <taxon>Bacteria</taxon>
        <taxon>Bacillati</taxon>
        <taxon>Bacillota</taxon>
        <taxon>Bacilli</taxon>
        <taxon>Bacillales</taxon>
        <taxon>Paenibacillaceae</taxon>
        <taxon>Cohnella</taxon>
    </lineage>
</organism>
<comment type="caution">
    <text evidence="3">The sequence shown here is derived from an EMBL/GenBank/DDBJ whole genome shotgun (WGS) entry which is preliminary data.</text>
</comment>
<reference evidence="3 4" key="1">
    <citation type="submission" date="2019-04" db="EMBL/GenBank/DDBJ databases">
        <title>Cohnella sp. nov. isolated from preserved vegetables.</title>
        <authorList>
            <person name="Lin S.-Y."/>
            <person name="Hung M.-H."/>
            <person name="Young C.-C."/>
        </authorList>
    </citation>
    <scope>NUCLEOTIDE SEQUENCE [LARGE SCALE GENOMIC DNA]</scope>
    <source>
        <strain evidence="3 4">CC-MHH1044</strain>
    </source>
</reference>
<evidence type="ECO:0000256" key="1">
    <source>
        <dbReference type="SAM" id="SignalP"/>
    </source>
</evidence>
<dbReference type="OrthoDB" id="142430at2"/>
<dbReference type="InterPro" id="IPR036278">
    <property type="entry name" value="Sialidase_sf"/>
</dbReference>
<evidence type="ECO:0000313" key="4">
    <source>
        <dbReference type="Proteomes" id="UP000310636"/>
    </source>
</evidence>